<gene>
    <name evidence="2" type="ORF">PQU98_13860</name>
</gene>
<organism evidence="2 3">
    <name type="scientific">Asticcacaulis machinosus</name>
    <dbReference type="NCBI Taxonomy" id="2984211"/>
    <lineage>
        <taxon>Bacteria</taxon>
        <taxon>Pseudomonadati</taxon>
        <taxon>Pseudomonadota</taxon>
        <taxon>Alphaproteobacteria</taxon>
        <taxon>Caulobacterales</taxon>
        <taxon>Caulobacteraceae</taxon>
        <taxon>Asticcacaulis</taxon>
    </lineage>
</organism>
<evidence type="ECO:0000313" key="3">
    <source>
        <dbReference type="Proteomes" id="UP001218579"/>
    </source>
</evidence>
<evidence type="ECO:0000256" key="1">
    <source>
        <dbReference type="SAM" id="SignalP"/>
    </source>
</evidence>
<proteinExistence type="predicted"/>
<dbReference type="Gene3D" id="2.40.160.10">
    <property type="entry name" value="Porin"/>
    <property type="match status" value="1"/>
</dbReference>
<dbReference type="RefSeq" id="WP_272745552.1">
    <property type="nucleotide sequence ID" value="NZ_JAQQKV010000003.1"/>
</dbReference>
<keyword evidence="1" id="KW-0732">Signal</keyword>
<dbReference type="Pfam" id="PF09694">
    <property type="entry name" value="Gcw_chp"/>
    <property type="match status" value="1"/>
</dbReference>
<dbReference type="InterPro" id="IPR010239">
    <property type="entry name" value="CHP02001"/>
</dbReference>
<dbReference type="EMBL" id="JAQQKV010000003">
    <property type="protein sequence ID" value="MDC7677225.1"/>
    <property type="molecule type" value="Genomic_DNA"/>
</dbReference>
<feature type="signal peptide" evidence="1">
    <location>
        <begin position="1"/>
        <end position="25"/>
    </location>
</feature>
<reference evidence="2 3" key="1">
    <citation type="submission" date="2023-01" db="EMBL/GenBank/DDBJ databases">
        <title>Novel species of the genus Asticcacaulis isolated from rivers.</title>
        <authorList>
            <person name="Lu H."/>
        </authorList>
    </citation>
    <scope>NUCLEOTIDE SEQUENCE [LARGE SCALE GENOMIC DNA]</scope>
    <source>
        <strain evidence="2 3">LKC15W</strain>
    </source>
</reference>
<dbReference type="SUPFAM" id="SSF56935">
    <property type="entry name" value="Porins"/>
    <property type="match status" value="1"/>
</dbReference>
<sequence>MPASIKAIALSATIAALTLPLSAQAETVKFSAEAKVLTDGIYRGVSQTEGLPQYIAGAQVAYGKVFIGTLFKSMRDRTTGVDNQTQALIGYKTKVKGTDITARAIYKQYNGVRPGIDDEFMEYEVNLSRKLSDKLTGKLNLAYSPDNYGNRAKQANFVEIGVDYKLTSRLSLQAANGFRHVEHGTDYTSYLAGATYAVTKTLNASLTYTETDKADLGDKYAGSTFITLSKKF</sequence>
<dbReference type="Proteomes" id="UP001218579">
    <property type="component" value="Unassembled WGS sequence"/>
</dbReference>
<protein>
    <recommendedName>
        <fullName evidence="4">DUF2490 domain-containing protein</fullName>
    </recommendedName>
</protein>
<evidence type="ECO:0008006" key="4">
    <source>
        <dbReference type="Google" id="ProtNLM"/>
    </source>
</evidence>
<feature type="chain" id="PRO_5046980463" description="DUF2490 domain-containing protein" evidence="1">
    <location>
        <begin position="26"/>
        <end position="232"/>
    </location>
</feature>
<dbReference type="InterPro" id="IPR023614">
    <property type="entry name" value="Porin_dom_sf"/>
</dbReference>
<keyword evidence="3" id="KW-1185">Reference proteome</keyword>
<evidence type="ECO:0000313" key="2">
    <source>
        <dbReference type="EMBL" id="MDC7677225.1"/>
    </source>
</evidence>
<accession>A0ABT5HLU5</accession>
<comment type="caution">
    <text evidence="2">The sequence shown here is derived from an EMBL/GenBank/DDBJ whole genome shotgun (WGS) entry which is preliminary data.</text>
</comment>
<name>A0ABT5HLU5_9CAUL</name>